<dbReference type="AlphaFoldDB" id="A0A4P9URR2"/>
<dbReference type="SUPFAM" id="SSF161111">
    <property type="entry name" value="Cation efflux protein transmembrane domain-like"/>
    <property type="match status" value="1"/>
</dbReference>
<feature type="domain" description="Cation efflux protein cytoplasmic" evidence="11">
    <location>
        <begin position="216"/>
        <end position="294"/>
    </location>
</feature>
<dbReference type="InterPro" id="IPR027470">
    <property type="entry name" value="Cation_efflux_CTD"/>
</dbReference>
<dbReference type="EMBL" id="CP035467">
    <property type="protein sequence ID" value="QCW84189.1"/>
    <property type="molecule type" value="Genomic_DNA"/>
</dbReference>
<dbReference type="RefSeq" id="WP_017841939.1">
    <property type="nucleotide sequence ID" value="NZ_CP035467.1"/>
</dbReference>
<dbReference type="InterPro" id="IPR027469">
    <property type="entry name" value="Cation_efflux_TMD_sf"/>
</dbReference>
<evidence type="ECO:0000256" key="5">
    <source>
        <dbReference type="ARBA" id="ARBA00022692"/>
    </source>
</evidence>
<keyword evidence="5 9" id="KW-0812">Transmembrane</keyword>
<keyword evidence="4" id="KW-0408">Iron</keyword>
<evidence type="ECO:0000256" key="4">
    <source>
        <dbReference type="ARBA" id="ARBA00022496"/>
    </source>
</evidence>
<gene>
    <name evidence="12" type="ORF">EQU24_19560</name>
</gene>
<dbReference type="NCBIfam" id="TIGR01297">
    <property type="entry name" value="CDF"/>
    <property type="match status" value="1"/>
</dbReference>
<keyword evidence="6" id="KW-0864">Zinc transport</keyword>
<proteinExistence type="inferred from homology"/>
<dbReference type="InterPro" id="IPR050291">
    <property type="entry name" value="CDF_Transporter"/>
</dbReference>
<evidence type="ECO:0000256" key="6">
    <source>
        <dbReference type="ARBA" id="ARBA00022906"/>
    </source>
</evidence>
<dbReference type="FunFam" id="1.20.1510.10:FF:000006">
    <property type="entry name" value="Divalent cation efflux transporter"/>
    <property type="match status" value="1"/>
</dbReference>
<evidence type="ECO:0000256" key="2">
    <source>
        <dbReference type="ARBA" id="ARBA00010212"/>
    </source>
</evidence>
<feature type="domain" description="Cation efflux protein transmembrane" evidence="10">
    <location>
        <begin position="19"/>
        <end position="212"/>
    </location>
</feature>
<keyword evidence="6" id="KW-0862">Zinc</keyword>
<dbReference type="OrthoDB" id="9806522at2"/>
<keyword evidence="7 9" id="KW-1133">Transmembrane helix</keyword>
<accession>A0A4P9URR2</accession>
<dbReference type="GO" id="GO:0006826">
    <property type="term" value="P:iron ion transport"/>
    <property type="evidence" value="ECO:0007669"/>
    <property type="project" value="UniProtKB-KW"/>
</dbReference>
<dbReference type="GO" id="GO:0016020">
    <property type="term" value="C:membrane"/>
    <property type="evidence" value="ECO:0007669"/>
    <property type="project" value="UniProtKB-SubCell"/>
</dbReference>
<dbReference type="Pfam" id="PF01545">
    <property type="entry name" value="Cation_efflux"/>
    <property type="match status" value="1"/>
</dbReference>
<dbReference type="InterPro" id="IPR058533">
    <property type="entry name" value="Cation_efflux_TM"/>
</dbReference>
<feature type="transmembrane region" description="Helical" evidence="9">
    <location>
        <begin position="86"/>
        <end position="104"/>
    </location>
</feature>
<dbReference type="PANTHER" id="PTHR43840:SF15">
    <property type="entry name" value="MITOCHONDRIAL METAL TRANSPORTER 1-RELATED"/>
    <property type="match status" value="1"/>
</dbReference>
<evidence type="ECO:0000313" key="12">
    <source>
        <dbReference type="EMBL" id="QCW84189.1"/>
    </source>
</evidence>
<evidence type="ECO:0000256" key="3">
    <source>
        <dbReference type="ARBA" id="ARBA00022448"/>
    </source>
</evidence>
<comment type="similarity">
    <text evidence="2">Belongs to the cation diffusion facilitator (CDF) transporter (TC 2.A.4) family. FieF subfamily.</text>
</comment>
<dbReference type="Gene3D" id="3.30.70.1350">
    <property type="entry name" value="Cation efflux protein, cytoplasmic domain"/>
    <property type="match status" value="1"/>
</dbReference>
<dbReference type="PANTHER" id="PTHR43840">
    <property type="entry name" value="MITOCHONDRIAL METAL TRANSPORTER 1-RELATED"/>
    <property type="match status" value="1"/>
</dbReference>
<keyword evidence="13" id="KW-1185">Reference proteome</keyword>
<sequence>MIEARQSVESDRLKAKVSIVAAWTNLALSVLKIGFGILGQSAALIADGVHSLSDLVSDLLVITAIKLGAREADFDHPYGHRRYETIATVALGVGLIIVAGGIAYDAMERVRQPERLLMPEFEAMAIAALSVLTNEWLYQYTKRIAKQTRSKLLLANAWHHRSDAISSIVVIIGVAGVWVGYEYADAVAAGIVALMIAKIGLSLVIQSVKELVDTSLPETLIREIRRVIKTTPGVRGIHLLRTRQMGEDAYIDAHIVVDARISVSEGHMIGDAVRQNLKAEFDDVVDVLVHVDPEDDEFIDEPVDVLRADVQGYLRNYLAELFEDIEDFKIHYLEGTIEIEVILPHLMGSQPERMEKVKQQCALMQGAFPNISKISVLLKI</sequence>
<dbReference type="STRING" id="675511.GCA_000341735_03522"/>
<evidence type="ECO:0000313" key="13">
    <source>
        <dbReference type="Proteomes" id="UP000305881"/>
    </source>
</evidence>
<comment type="subcellular location">
    <subcellularLocation>
        <location evidence="1">Membrane</location>
        <topology evidence="1">Multi-pass membrane protein</topology>
    </subcellularLocation>
</comment>
<keyword evidence="8 9" id="KW-0472">Membrane</keyword>
<dbReference type="GO" id="GO:0006829">
    <property type="term" value="P:zinc ion transport"/>
    <property type="evidence" value="ECO:0007669"/>
    <property type="project" value="UniProtKB-KW"/>
</dbReference>
<evidence type="ECO:0000256" key="1">
    <source>
        <dbReference type="ARBA" id="ARBA00004141"/>
    </source>
</evidence>
<reference evidence="13" key="1">
    <citation type="journal article" date="2019" name="J. Bacteriol.">
        <title>A Mutagenic Screen Identifies a TonB-Dependent Receptor Required for the Lanthanide Metal Switch in the Type I Methanotroph 'Methylotuvimicrobium buryatense' 5GB1C.</title>
        <authorList>
            <person name="Groom J.D."/>
            <person name="Ford S.M."/>
            <person name="Pesesky M.W."/>
            <person name="Lidstrom M.E."/>
        </authorList>
    </citation>
    <scope>NUCLEOTIDE SEQUENCE [LARGE SCALE GENOMIC DNA]</scope>
    <source>
        <strain evidence="13">5GB1C</strain>
    </source>
</reference>
<dbReference type="Proteomes" id="UP000305881">
    <property type="component" value="Chromosome"/>
</dbReference>
<keyword evidence="6" id="KW-0406">Ion transport</keyword>
<feature type="transmembrane region" description="Helical" evidence="9">
    <location>
        <begin position="162"/>
        <end position="181"/>
    </location>
</feature>
<evidence type="ECO:0000259" key="11">
    <source>
        <dbReference type="Pfam" id="PF16916"/>
    </source>
</evidence>
<dbReference type="InterPro" id="IPR002524">
    <property type="entry name" value="Cation_efflux"/>
</dbReference>
<evidence type="ECO:0000256" key="8">
    <source>
        <dbReference type="ARBA" id="ARBA00023136"/>
    </source>
</evidence>
<organism evidence="12 13">
    <name type="scientific">Methylotuvimicrobium buryatense</name>
    <name type="common">Methylomicrobium buryatense</name>
    <dbReference type="NCBI Taxonomy" id="95641"/>
    <lineage>
        <taxon>Bacteria</taxon>
        <taxon>Pseudomonadati</taxon>
        <taxon>Pseudomonadota</taxon>
        <taxon>Gammaproteobacteria</taxon>
        <taxon>Methylococcales</taxon>
        <taxon>Methylococcaceae</taxon>
        <taxon>Methylotuvimicrobium</taxon>
    </lineage>
</organism>
<dbReference type="Pfam" id="PF16916">
    <property type="entry name" value="ZT_dimer"/>
    <property type="match status" value="1"/>
</dbReference>
<dbReference type="Gene3D" id="1.20.1510.10">
    <property type="entry name" value="Cation efflux protein transmembrane domain"/>
    <property type="match status" value="1"/>
</dbReference>
<feature type="transmembrane region" description="Helical" evidence="9">
    <location>
        <begin position="187"/>
        <end position="205"/>
    </location>
</feature>
<dbReference type="InterPro" id="IPR036837">
    <property type="entry name" value="Cation_efflux_CTD_sf"/>
</dbReference>
<dbReference type="SUPFAM" id="SSF160240">
    <property type="entry name" value="Cation efflux protein cytoplasmic domain-like"/>
    <property type="match status" value="1"/>
</dbReference>
<evidence type="ECO:0000256" key="7">
    <source>
        <dbReference type="ARBA" id="ARBA00022989"/>
    </source>
</evidence>
<keyword evidence="3" id="KW-0813">Transport</keyword>
<evidence type="ECO:0000256" key="9">
    <source>
        <dbReference type="SAM" id="Phobius"/>
    </source>
</evidence>
<keyword evidence="4" id="KW-0410">Iron transport</keyword>
<evidence type="ECO:0000259" key="10">
    <source>
        <dbReference type="Pfam" id="PF01545"/>
    </source>
</evidence>
<name>A0A4P9URR2_METBY</name>
<dbReference type="KEGG" id="mbur:EQU24_19560"/>
<dbReference type="GO" id="GO:0008324">
    <property type="term" value="F:monoatomic cation transmembrane transporter activity"/>
    <property type="evidence" value="ECO:0007669"/>
    <property type="project" value="InterPro"/>
</dbReference>
<protein>
    <submittedName>
        <fullName evidence="12">Cation transporter</fullName>
    </submittedName>
</protein>